<gene>
    <name evidence="1" type="ORF">WDJ61_00025</name>
</gene>
<dbReference type="InterPro" id="IPR007169">
    <property type="entry name" value="RemA-like"/>
</dbReference>
<dbReference type="EMBL" id="CP147404">
    <property type="protein sequence ID" value="WXB93174.1"/>
    <property type="molecule type" value="Genomic_DNA"/>
</dbReference>
<dbReference type="Proteomes" id="UP001387364">
    <property type="component" value="Chromosome"/>
</dbReference>
<dbReference type="RefSeq" id="WP_338752441.1">
    <property type="nucleotide sequence ID" value="NZ_CP147404.1"/>
</dbReference>
<organism evidence="1 2">
    <name type="scientific">Bacillus kandeliae</name>
    <dbReference type="NCBI Taxonomy" id="3129297"/>
    <lineage>
        <taxon>Bacteria</taxon>
        <taxon>Bacillati</taxon>
        <taxon>Bacillota</taxon>
        <taxon>Bacilli</taxon>
        <taxon>Bacillales</taxon>
        <taxon>Bacillaceae</taxon>
        <taxon>Bacillus</taxon>
    </lineage>
</organism>
<name>A0ABZ2N619_9BACI</name>
<proteinExistence type="predicted"/>
<accession>A0ABZ2N619</accession>
<keyword evidence="2" id="KW-1185">Reference proteome</keyword>
<reference evidence="1 2" key="1">
    <citation type="submission" date="2024-02" db="EMBL/GenBank/DDBJ databases">
        <title>Seven novel Bacillus-like species.</title>
        <authorList>
            <person name="Liu G."/>
        </authorList>
    </citation>
    <scope>NUCLEOTIDE SEQUENCE [LARGE SCALE GENOMIC DNA]</scope>
    <source>
        <strain evidence="1 2">FJAT-52991</strain>
    </source>
</reference>
<dbReference type="NCBIfam" id="NF046065">
    <property type="entry name" value="MtxRegRemB"/>
    <property type="match status" value="1"/>
</dbReference>
<dbReference type="Pfam" id="PF04025">
    <property type="entry name" value="RemA-like"/>
    <property type="match status" value="1"/>
</dbReference>
<evidence type="ECO:0000313" key="1">
    <source>
        <dbReference type="EMBL" id="WXB93174.1"/>
    </source>
</evidence>
<protein>
    <submittedName>
        <fullName evidence="1">DUF370 domain-containing protein</fullName>
    </submittedName>
</protein>
<evidence type="ECO:0000313" key="2">
    <source>
        <dbReference type="Proteomes" id="UP001387364"/>
    </source>
</evidence>
<sequence>MYVHIGDATILRTNDIIAIVDQQTIDLTSEQAIGIIYDDTLLTNGNFKSIVVTDNQLYLSSFSSNTLKKGYSIIICKSLGDKNFTGGF</sequence>